<evidence type="ECO:0000256" key="1">
    <source>
        <dbReference type="ARBA" id="ARBA00004141"/>
    </source>
</evidence>
<dbReference type="PROSITE" id="PS00236">
    <property type="entry name" value="NEUROTR_ION_CHANNEL"/>
    <property type="match status" value="1"/>
</dbReference>
<evidence type="ECO:0000256" key="2">
    <source>
        <dbReference type="ARBA" id="ARBA00022692"/>
    </source>
</evidence>
<name>A0A915NIX9_9BILA</name>
<dbReference type="SUPFAM" id="SSF63712">
    <property type="entry name" value="Nicotinic receptor ligand binding domain-like"/>
    <property type="match status" value="1"/>
</dbReference>
<dbReference type="PANTHER" id="PTHR18945">
    <property type="entry name" value="NEUROTRANSMITTER GATED ION CHANNEL"/>
    <property type="match status" value="1"/>
</dbReference>
<comment type="subcellular location">
    <subcellularLocation>
        <location evidence="1">Membrane</location>
        <topology evidence="1">Multi-pass membrane protein</topology>
    </subcellularLocation>
</comment>
<evidence type="ECO:0000313" key="9">
    <source>
        <dbReference type="WBParaSite" id="scf7180000419107.g3383"/>
    </source>
</evidence>
<dbReference type="GO" id="GO:0016020">
    <property type="term" value="C:membrane"/>
    <property type="evidence" value="ECO:0007669"/>
    <property type="project" value="UniProtKB-SubCell"/>
</dbReference>
<dbReference type="AlphaFoldDB" id="A0A915NIX9"/>
<feature type="transmembrane region" description="Helical" evidence="5">
    <location>
        <begin position="128"/>
        <end position="146"/>
    </location>
</feature>
<sequence>LPDIILINNAAHDYRGSLLSTDVIITNVGNVTWLLSALFKSNCAINVKYYPFDDQECTLKFASWGSHDSREIDIGLTTDQGDLSNYLNSTEFDLLSFKAERRLIRFSTDKVASWPMIIATIKMRRRPLFYVILSMGVYLQSIIESIPPTSETVPLIGIYYVASLAIVCLATAMNVYTLNVHRRGITNQSRVPWWMRKYILGYLATILFIRVHEPDSTRRSTIRRISLLRDLKHIKNMENCKETRTDESKNCECMENEEVEEEKLPSSLNLKRRLTFADCSEDGCSPRIERKTRRLTQCTQESIGGECVTLEKMLMEQVMPRLNAVRPVMSTEFEERFRKILKRVYRSLQQFEIRDEVIDERKRIIWQWRTLASIIDRFLLFTFSFITLFTVTIFIIFPILFRERLLGQNEFIS</sequence>
<dbReference type="InterPro" id="IPR006029">
    <property type="entry name" value="Neurotrans-gated_channel_TM"/>
</dbReference>
<evidence type="ECO:0000256" key="3">
    <source>
        <dbReference type="ARBA" id="ARBA00022989"/>
    </source>
</evidence>
<dbReference type="InterPro" id="IPR018000">
    <property type="entry name" value="Neurotransmitter_ion_chnl_CS"/>
</dbReference>
<feature type="transmembrane region" description="Helical" evidence="5">
    <location>
        <begin position="158"/>
        <end position="180"/>
    </location>
</feature>
<dbReference type="Gene3D" id="2.70.170.10">
    <property type="entry name" value="Neurotransmitter-gated ion-channel ligand-binding domain"/>
    <property type="match status" value="1"/>
</dbReference>
<dbReference type="InterPro" id="IPR006202">
    <property type="entry name" value="Neur_chan_lig-bd"/>
</dbReference>
<evidence type="ECO:0000259" key="6">
    <source>
        <dbReference type="Pfam" id="PF02931"/>
    </source>
</evidence>
<dbReference type="GO" id="GO:0005230">
    <property type="term" value="F:extracellular ligand-gated monoatomic ion channel activity"/>
    <property type="evidence" value="ECO:0007669"/>
    <property type="project" value="InterPro"/>
</dbReference>
<keyword evidence="8" id="KW-1185">Reference proteome</keyword>
<evidence type="ECO:0000259" key="7">
    <source>
        <dbReference type="Pfam" id="PF02932"/>
    </source>
</evidence>
<evidence type="ECO:0000256" key="5">
    <source>
        <dbReference type="SAM" id="Phobius"/>
    </source>
</evidence>
<dbReference type="GO" id="GO:0004888">
    <property type="term" value="F:transmembrane signaling receptor activity"/>
    <property type="evidence" value="ECO:0007669"/>
    <property type="project" value="InterPro"/>
</dbReference>
<organism evidence="8 9">
    <name type="scientific">Meloidogyne floridensis</name>
    <dbReference type="NCBI Taxonomy" id="298350"/>
    <lineage>
        <taxon>Eukaryota</taxon>
        <taxon>Metazoa</taxon>
        <taxon>Ecdysozoa</taxon>
        <taxon>Nematoda</taxon>
        <taxon>Chromadorea</taxon>
        <taxon>Rhabditida</taxon>
        <taxon>Tylenchina</taxon>
        <taxon>Tylenchomorpha</taxon>
        <taxon>Tylenchoidea</taxon>
        <taxon>Meloidogynidae</taxon>
        <taxon>Meloidogyninae</taxon>
        <taxon>Meloidogyne</taxon>
    </lineage>
</organism>
<dbReference type="InterPro" id="IPR038050">
    <property type="entry name" value="Neuro_actylchol_rec"/>
</dbReference>
<dbReference type="Pfam" id="PF02931">
    <property type="entry name" value="Neur_chan_LBD"/>
    <property type="match status" value="1"/>
</dbReference>
<dbReference type="SUPFAM" id="SSF90112">
    <property type="entry name" value="Neurotransmitter-gated ion-channel transmembrane pore"/>
    <property type="match status" value="1"/>
</dbReference>
<dbReference type="Pfam" id="PF02932">
    <property type="entry name" value="Neur_chan_memb"/>
    <property type="match status" value="1"/>
</dbReference>
<keyword evidence="3 5" id="KW-1133">Transmembrane helix</keyword>
<accession>A0A915NIX9</accession>
<dbReference type="Proteomes" id="UP000887560">
    <property type="component" value="Unplaced"/>
</dbReference>
<keyword evidence="2 5" id="KW-0812">Transmembrane</keyword>
<dbReference type="InterPro" id="IPR006201">
    <property type="entry name" value="Neur_channel"/>
</dbReference>
<dbReference type="WBParaSite" id="scf7180000419107.g3383">
    <property type="protein sequence ID" value="scf7180000419107.g3383"/>
    <property type="gene ID" value="scf7180000419107.g3383"/>
</dbReference>
<proteinExistence type="predicted"/>
<evidence type="ECO:0000313" key="8">
    <source>
        <dbReference type="Proteomes" id="UP000887560"/>
    </source>
</evidence>
<reference evidence="9" key="1">
    <citation type="submission" date="2022-11" db="UniProtKB">
        <authorList>
            <consortium name="WormBaseParasite"/>
        </authorList>
    </citation>
    <scope>IDENTIFICATION</scope>
</reference>
<feature type="domain" description="Neurotransmitter-gated ion-channel ligand-binding" evidence="6">
    <location>
        <begin position="1"/>
        <end position="127"/>
    </location>
</feature>
<dbReference type="CDD" id="cd19051">
    <property type="entry name" value="LGIC_TM_cation"/>
    <property type="match status" value="1"/>
</dbReference>
<protein>
    <submittedName>
        <fullName evidence="9">Uncharacterized protein</fullName>
    </submittedName>
</protein>
<feature type="transmembrane region" description="Helical" evidence="5">
    <location>
        <begin position="378"/>
        <end position="401"/>
    </location>
</feature>
<dbReference type="InterPro" id="IPR036719">
    <property type="entry name" value="Neuro-gated_channel_TM_sf"/>
</dbReference>
<feature type="domain" description="Neurotransmitter-gated ion-channel transmembrane" evidence="7">
    <location>
        <begin position="131"/>
        <end position="394"/>
    </location>
</feature>
<keyword evidence="4 5" id="KW-0472">Membrane</keyword>
<dbReference type="InterPro" id="IPR036734">
    <property type="entry name" value="Neur_chan_lig-bd_sf"/>
</dbReference>
<dbReference type="Gene3D" id="1.20.58.390">
    <property type="entry name" value="Neurotransmitter-gated ion-channel transmembrane domain"/>
    <property type="match status" value="1"/>
</dbReference>
<evidence type="ECO:0000256" key="4">
    <source>
        <dbReference type="ARBA" id="ARBA00023136"/>
    </source>
</evidence>